<dbReference type="SUPFAM" id="SSF159234">
    <property type="entry name" value="FomD-like"/>
    <property type="match status" value="1"/>
</dbReference>
<keyword evidence="4" id="KW-1185">Reference proteome</keyword>
<proteinExistence type="predicted"/>
<dbReference type="Gene3D" id="2.40.380.10">
    <property type="entry name" value="FomD-like"/>
    <property type="match status" value="1"/>
</dbReference>
<dbReference type="InterPro" id="IPR007295">
    <property type="entry name" value="DUF402"/>
</dbReference>
<dbReference type="InterPro" id="IPR035930">
    <property type="entry name" value="FomD-like_sf"/>
</dbReference>
<protein>
    <submittedName>
        <fullName evidence="3">Uncharacterized protein DUF402</fullName>
    </submittedName>
</protein>
<name>A0A2T0SCM3_9ACTN</name>
<dbReference type="GO" id="GO:0016787">
    <property type="term" value="F:hydrolase activity"/>
    <property type="evidence" value="ECO:0007669"/>
    <property type="project" value="UniProtKB-KW"/>
</dbReference>
<evidence type="ECO:0000313" key="3">
    <source>
        <dbReference type="EMBL" id="PRY31168.1"/>
    </source>
</evidence>
<evidence type="ECO:0000256" key="1">
    <source>
        <dbReference type="ARBA" id="ARBA00022801"/>
    </source>
</evidence>
<dbReference type="Proteomes" id="UP000239209">
    <property type="component" value="Unassembled WGS sequence"/>
</dbReference>
<keyword evidence="1" id="KW-0378">Hydrolase</keyword>
<sequence>MFAPGRQVLYRNIDGPRLASVRPCRVVSDDGRGLLLWLARGSAVLVEEATDGRGIRDMPFAEWIGLDYRVVPGVWQGPGLLKFIPPDADHSVWFFRDDHGTFTNWYVNLEERALRWDDGEVAGVDVIDQDLDVVARPDRTWEWKDEDEFAERLAFPEHYWVRDEAAVRAEGLRVIKQIEAGDFPFDGTWTDFVPDPAWPVPATVPPGWDRPPVPRLRS</sequence>
<dbReference type="InterPro" id="IPR050212">
    <property type="entry name" value="Ntdp-like"/>
</dbReference>
<dbReference type="PANTHER" id="PTHR39159">
    <property type="match status" value="1"/>
</dbReference>
<accession>A0A2T0SCM3</accession>
<dbReference type="PANTHER" id="PTHR39159:SF1">
    <property type="entry name" value="UPF0374 PROTEIN YGAC"/>
    <property type="match status" value="1"/>
</dbReference>
<dbReference type="EMBL" id="PVZG01000003">
    <property type="protein sequence ID" value="PRY31168.1"/>
    <property type="molecule type" value="Genomic_DNA"/>
</dbReference>
<dbReference type="Pfam" id="PF04167">
    <property type="entry name" value="DUF402"/>
    <property type="match status" value="1"/>
</dbReference>
<evidence type="ECO:0000259" key="2">
    <source>
        <dbReference type="Pfam" id="PF04167"/>
    </source>
</evidence>
<reference evidence="3 4" key="1">
    <citation type="submission" date="2018-03" db="EMBL/GenBank/DDBJ databases">
        <title>Genomic Encyclopedia of Archaeal and Bacterial Type Strains, Phase II (KMG-II): from individual species to whole genera.</title>
        <authorList>
            <person name="Goeker M."/>
        </authorList>
    </citation>
    <scope>NUCLEOTIDE SEQUENCE [LARGE SCALE GENOMIC DNA]</scope>
    <source>
        <strain evidence="3 4">DSM 45348</strain>
    </source>
</reference>
<dbReference type="AlphaFoldDB" id="A0A2T0SCM3"/>
<gene>
    <name evidence="3" type="ORF">CLV70_10352</name>
</gene>
<evidence type="ECO:0000313" key="4">
    <source>
        <dbReference type="Proteomes" id="UP000239209"/>
    </source>
</evidence>
<organism evidence="3 4">
    <name type="scientific">Pseudosporangium ferrugineum</name>
    <dbReference type="NCBI Taxonomy" id="439699"/>
    <lineage>
        <taxon>Bacteria</taxon>
        <taxon>Bacillati</taxon>
        <taxon>Actinomycetota</taxon>
        <taxon>Actinomycetes</taxon>
        <taxon>Micromonosporales</taxon>
        <taxon>Micromonosporaceae</taxon>
        <taxon>Pseudosporangium</taxon>
    </lineage>
</organism>
<feature type="domain" description="DUF402" evidence="2">
    <location>
        <begin position="47"/>
        <end position="182"/>
    </location>
</feature>
<comment type="caution">
    <text evidence="3">The sequence shown here is derived from an EMBL/GenBank/DDBJ whole genome shotgun (WGS) entry which is preliminary data.</text>
</comment>